<evidence type="ECO:0000259" key="5">
    <source>
        <dbReference type="Pfam" id="PF01494"/>
    </source>
</evidence>
<evidence type="ECO:0000256" key="1">
    <source>
        <dbReference type="ARBA" id="ARBA00001974"/>
    </source>
</evidence>
<evidence type="ECO:0000313" key="7">
    <source>
        <dbReference type="Proteomes" id="UP000218811"/>
    </source>
</evidence>
<dbReference type="InterPro" id="IPR036188">
    <property type="entry name" value="FAD/NAD-bd_sf"/>
</dbReference>
<dbReference type="GO" id="GO:0016709">
    <property type="term" value="F:oxidoreductase activity, acting on paired donors, with incorporation or reduction of molecular oxygen, NAD(P)H as one donor, and incorporation of one atom of oxygen"/>
    <property type="evidence" value="ECO:0007669"/>
    <property type="project" value="UniProtKB-ARBA"/>
</dbReference>
<feature type="domain" description="FAD-binding" evidence="5">
    <location>
        <begin position="326"/>
        <end position="378"/>
    </location>
</feature>
<keyword evidence="2" id="KW-0285">Flavoprotein</keyword>
<evidence type="ECO:0000256" key="3">
    <source>
        <dbReference type="ARBA" id="ARBA00022827"/>
    </source>
</evidence>
<reference evidence="6 7" key="1">
    <citation type="journal article" date="2012" name="Science">
        <title>The Paleozoic origin of enzymatic lignin decomposition reconstructed from 31 fungal genomes.</title>
        <authorList>
            <person name="Floudas D."/>
            <person name="Binder M."/>
            <person name="Riley R."/>
            <person name="Barry K."/>
            <person name="Blanchette R.A."/>
            <person name="Henrissat B."/>
            <person name="Martinez A.T."/>
            <person name="Otillar R."/>
            <person name="Spatafora J.W."/>
            <person name="Yadav J.S."/>
            <person name="Aerts A."/>
            <person name="Benoit I."/>
            <person name="Boyd A."/>
            <person name="Carlson A."/>
            <person name="Copeland A."/>
            <person name="Coutinho P.M."/>
            <person name="de Vries R.P."/>
            <person name="Ferreira P."/>
            <person name="Findley K."/>
            <person name="Foster B."/>
            <person name="Gaskell J."/>
            <person name="Glotzer D."/>
            <person name="Gorecki P."/>
            <person name="Heitman J."/>
            <person name="Hesse C."/>
            <person name="Hori C."/>
            <person name="Igarashi K."/>
            <person name="Jurgens J.A."/>
            <person name="Kallen N."/>
            <person name="Kersten P."/>
            <person name="Kohler A."/>
            <person name="Kuees U."/>
            <person name="Kumar T.K.A."/>
            <person name="Kuo A."/>
            <person name="LaButti K."/>
            <person name="Larrondo L.F."/>
            <person name="Lindquist E."/>
            <person name="Ling A."/>
            <person name="Lombard V."/>
            <person name="Lucas S."/>
            <person name="Lundell T."/>
            <person name="Martin R."/>
            <person name="McLaughlin D.J."/>
            <person name="Morgenstern I."/>
            <person name="Morin E."/>
            <person name="Murat C."/>
            <person name="Nagy L.G."/>
            <person name="Nolan M."/>
            <person name="Ohm R.A."/>
            <person name="Patyshakuliyeva A."/>
            <person name="Rokas A."/>
            <person name="Ruiz-Duenas F.J."/>
            <person name="Sabat G."/>
            <person name="Salamov A."/>
            <person name="Samejima M."/>
            <person name="Schmutz J."/>
            <person name="Slot J.C."/>
            <person name="St John F."/>
            <person name="Stenlid J."/>
            <person name="Sun H."/>
            <person name="Sun S."/>
            <person name="Syed K."/>
            <person name="Tsang A."/>
            <person name="Wiebenga A."/>
            <person name="Young D."/>
            <person name="Pisabarro A."/>
            <person name="Eastwood D.C."/>
            <person name="Martin F."/>
            <person name="Cullen D."/>
            <person name="Grigoriev I.V."/>
            <person name="Hibbett D.S."/>
        </authorList>
    </citation>
    <scope>NUCLEOTIDE SEQUENCE [LARGE SCALE GENOMIC DNA]</scope>
    <source>
        <strain evidence="6 7">MD-104</strain>
    </source>
</reference>
<dbReference type="InterPro" id="IPR050641">
    <property type="entry name" value="RIFMO-like"/>
</dbReference>
<dbReference type="PANTHER" id="PTHR43004:SF19">
    <property type="entry name" value="BINDING MONOOXYGENASE, PUTATIVE (JCVI)-RELATED"/>
    <property type="match status" value="1"/>
</dbReference>
<dbReference type="EMBL" id="KB467942">
    <property type="protein sequence ID" value="PCH38235.1"/>
    <property type="molecule type" value="Genomic_DNA"/>
</dbReference>
<sequence length="476" mass="51368">MSLPQYTDVLIVGAGPTGLACALSLIKNGCSDITVVDSQLQGQNASRAIVVHAATLEALDAIDCAQPLVRAGYNGTTMGFWADGSFVRTCSFEKLAPYTKFPLVLLIPQTETERVLEQTLHEAGISVFRPCTVVDMKASEESHHLTDVIFDSGQVVRARCVIGADGARSAVRRISGVGFADPDGEIIEDPVAMFSQFNQMVLADVTFTHPLDLPCRGVTFVISPDNNFLIIPLPPSPAAPSEQLYRIGFGIPPSLGTSPHSLSMSYIQSLVDAWGPGRMLSTASPASPSRKVVVAKMLWATRFRIHSAVADTFFTNLPLTPRASDGAWVDSAETAAHGGVILLVGDAAHIHPPAGGQGMNLGLRDAVALGPVLATYCKRVKEVALHGQAGVLADSADMERPLREWAAARRVRALAVIRMVKRLARAMTFPDKTSWILGIIPVNLHRLRNFIMRIITRSDWVRMMIAWRLSGLGFTD</sequence>
<evidence type="ECO:0000256" key="4">
    <source>
        <dbReference type="ARBA" id="ARBA00023002"/>
    </source>
</evidence>
<dbReference type="SUPFAM" id="SSF51905">
    <property type="entry name" value="FAD/NAD(P)-binding domain"/>
    <property type="match status" value="1"/>
</dbReference>
<organism evidence="6 7">
    <name type="scientific">Wolfiporia cocos (strain MD-104)</name>
    <name type="common">Brown rot fungus</name>
    <dbReference type="NCBI Taxonomy" id="742152"/>
    <lineage>
        <taxon>Eukaryota</taxon>
        <taxon>Fungi</taxon>
        <taxon>Dikarya</taxon>
        <taxon>Basidiomycota</taxon>
        <taxon>Agaricomycotina</taxon>
        <taxon>Agaricomycetes</taxon>
        <taxon>Polyporales</taxon>
        <taxon>Phaeolaceae</taxon>
        <taxon>Wolfiporia</taxon>
    </lineage>
</organism>
<feature type="domain" description="FAD-binding" evidence="5">
    <location>
        <begin position="7"/>
        <end position="183"/>
    </location>
</feature>
<dbReference type="Pfam" id="PF01494">
    <property type="entry name" value="FAD_binding_3"/>
    <property type="match status" value="2"/>
</dbReference>
<dbReference type="PANTHER" id="PTHR43004">
    <property type="entry name" value="TRK SYSTEM POTASSIUM UPTAKE PROTEIN"/>
    <property type="match status" value="1"/>
</dbReference>
<keyword evidence="7" id="KW-1185">Reference proteome</keyword>
<name>A0A2H3J9D3_WOLCO</name>
<evidence type="ECO:0000313" key="6">
    <source>
        <dbReference type="EMBL" id="PCH38235.1"/>
    </source>
</evidence>
<dbReference type="STRING" id="742152.A0A2H3J9D3"/>
<dbReference type="AlphaFoldDB" id="A0A2H3J9D3"/>
<comment type="cofactor">
    <cofactor evidence="1">
        <name>FAD</name>
        <dbReference type="ChEBI" id="CHEBI:57692"/>
    </cofactor>
</comment>
<accession>A0A2H3J9D3</accession>
<dbReference type="GO" id="GO:0071949">
    <property type="term" value="F:FAD binding"/>
    <property type="evidence" value="ECO:0007669"/>
    <property type="project" value="InterPro"/>
</dbReference>
<dbReference type="Proteomes" id="UP000218811">
    <property type="component" value="Unassembled WGS sequence"/>
</dbReference>
<proteinExistence type="predicted"/>
<dbReference type="OrthoDB" id="2690153at2759"/>
<gene>
    <name evidence="6" type="ORF">WOLCODRAFT_161409</name>
</gene>
<dbReference type="OMA" id="VGCDGTR"/>
<keyword evidence="3" id="KW-0274">FAD</keyword>
<dbReference type="InterPro" id="IPR002938">
    <property type="entry name" value="FAD-bd"/>
</dbReference>
<dbReference type="PRINTS" id="PR00420">
    <property type="entry name" value="RNGMNOXGNASE"/>
</dbReference>
<evidence type="ECO:0000256" key="2">
    <source>
        <dbReference type="ARBA" id="ARBA00022630"/>
    </source>
</evidence>
<keyword evidence="4" id="KW-0560">Oxidoreductase</keyword>
<dbReference type="Gene3D" id="3.50.50.60">
    <property type="entry name" value="FAD/NAD(P)-binding domain"/>
    <property type="match status" value="2"/>
</dbReference>
<protein>
    <submittedName>
        <fullName evidence="6">FAD/NAD(P)-binding domain-containing protein</fullName>
    </submittedName>
</protein>